<dbReference type="KEGG" id="tng:GSTEN00002959G001"/>
<evidence type="ECO:0000313" key="3">
    <source>
        <dbReference type="EMBL" id="CAF89163.1"/>
    </source>
</evidence>
<dbReference type="SUPFAM" id="SSF144292">
    <property type="entry name" value="occludin/ELL-like"/>
    <property type="match status" value="1"/>
</dbReference>
<reference evidence="3" key="1">
    <citation type="journal article" date="2004" name="Nature">
        <title>Genome duplication in the teleost fish Tetraodon nigroviridis reveals the early vertebrate proto-karyotype.</title>
        <authorList>
            <person name="Jaillon O."/>
            <person name="Aury J.-M."/>
            <person name="Brunet F."/>
            <person name="Petit J.-L."/>
            <person name="Stange-Thomann N."/>
            <person name="Mauceli E."/>
            <person name="Bouneau L."/>
            <person name="Fischer C."/>
            <person name="Ozouf-Costaz C."/>
            <person name="Bernot A."/>
            <person name="Nicaud S."/>
            <person name="Jaffe D."/>
            <person name="Fisher S."/>
            <person name="Lutfalla G."/>
            <person name="Dossat C."/>
            <person name="Segurens B."/>
            <person name="Dasilva C."/>
            <person name="Salanoubat M."/>
            <person name="Levy M."/>
            <person name="Boudet N."/>
            <person name="Castellano S."/>
            <person name="Anthouard V."/>
            <person name="Jubin C."/>
            <person name="Castelli V."/>
            <person name="Katinka M."/>
            <person name="Vacherie B."/>
            <person name="Biemont C."/>
            <person name="Skalli Z."/>
            <person name="Cattolico L."/>
            <person name="Poulain J."/>
            <person name="De Berardinis V."/>
            <person name="Cruaud C."/>
            <person name="Duprat S."/>
            <person name="Brottier P."/>
            <person name="Coutanceau J.-P."/>
            <person name="Gouzy J."/>
            <person name="Parra G."/>
            <person name="Lardier G."/>
            <person name="Chapple C."/>
            <person name="McKernan K.J."/>
            <person name="McEwan P."/>
            <person name="Bosak S."/>
            <person name="Kellis M."/>
            <person name="Volff J.-N."/>
            <person name="Guigo R."/>
            <person name="Zody M.C."/>
            <person name="Mesirov J."/>
            <person name="Lindblad-Toh K."/>
            <person name="Birren B."/>
            <person name="Nusbaum C."/>
            <person name="Kahn D."/>
            <person name="Robinson-Rechavi M."/>
            <person name="Laudet V."/>
            <person name="Schachter V."/>
            <person name="Quetier F."/>
            <person name="Saurin W."/>
            <person name="Scarpelli C."/>
            <person name="Wincker P."/>
            <person name="Lander E.S."/>
            <person name="Weissenbach J."/>
            <person name="Roest Crollius H."/>
        </authorList>
    </citation>
    <scope>NUCLEOTIDE SEQUENCE [LARGE SCALE GENOMIC DNA]</scope>
</reference>
<organism evidence="3">
    <name type="scientific">Tetraodon nigroviridis</name>
    <name type="common">Spotted green pufferfish</name>
    <name type="synonym">Chelonodon nigroviridis</name>
    <dbReference type="NCBI Taxonomy" id="99883"/>
    <lineage>
        <taxon>Eukaryota</taxon>
        <taxon>Metazoa</taxon>
        <taxon>Chordata</taxon>
        <taxon>Craniata</taxon>
        <taxon>Vertebrata</taxon>
        <taxon>Euteleostomi</taxon>
        <taxon>Actinopterygii</taxon>
        <taxon>Neopterygii</taxon>
        <taxon>Teleostei</taxon>
        <taxon>Neoteleostei</taxon>
        <taxon>Acanthomorphata</taxon>
        <taxon>Eupercaria</taxon>
        <taxon>Tetraodontiformes</taxon>
        <taxon>Tetradontoidea</taxon>
        <taxon>Tetraodontidae</taxon>
        <taxon>Tetraodon</taxon>
    </lineage>
</organism>
<gene>
    <name evidence="3" type="ORF">GSTENG00002959001</name>
</gene>
<dbReference type="Gene3D" id="6.10.140.340">
    <property type="match status" value="1"/>
</dbReference>
<feature type="non-terminal residue" evidence="3">
    <location>
        <position position="27"/>
    </location>
</feature>
<reference evidence="3" key="2">
    <citation type="submission" date="2004-02" db="EMBL/GenBank/DDBJ databases">
        <authorList>
            <consortium name="Genoscope"/>
            <consortium name="Whitehead Institute Centre for Genome Research"/>
        </authorList>
    </citation>
    <scope>NUCLEOTIDE SEQUENCE</scope>
</reference>
<protein>
    <submittedName>
        <fullName evidence="3">(spotted green pufferfish) hypothetical protein</fullName>
    </submittedName>
</protein>
<comment type="caution">
    <text evidence="3">The sequence shown here is derived from an EMBL/GenBank/DDBJ whole genome shotgun (WGS) entry which is preliminary data.</text>
</comment>
<evidence type="ECO:0000256" key="1">
    <source>
        <dbReference type="PROSITE-ProRule" id="PRU01324"/>
    </source>
</evidence>
<feature type="non-terminal residue" evidence="3">
    <location>
        <position position="1"/>
    </location>
</feature>
<dbReference type="EMBL" id="CAAE01006469">
    <property type="protein sequence ID" value="CAF89163.1"/>
    <property type="molecule type" value="Genomic_DNA"/>
</dbReference>
<name>Q4TD69_TETNG</name>
<feature type="domain" description="OCEL" evidence="2">
    <location>
        <begin position="1"/>
        <end position="27"/>
    </location>
</feature>
<proteinExistence type="inferred from homology"/>
<dbReference type="Pfam" id="PF07303">
    <property type="entry name" value="Occludin_ELL"/>
    <property type="match status" value="1"/>
</dbReference>
<dbReference type="AlphaFoldDB" id="Q4TD69"/>
<evidence type="ECO:0000259" key="2">
    <source>
        <dbReference type="PROSITE" id="PS51980"/>
    </source>
</evidence>
<accession>Q4TD69</accession>
<dbReference type="InterPro" id="IPR010844">
    <property type="entry name" value="Occludin_ELL"/>
</dbReference>
<dbReference type="HOGENOM" id="CLU_021268_0_0_1"/>
<comment type="similarity">
    <text evidence="1">Belongs to the ELL/occludin family.</text>
</comment>
<dbReference type="PROSITE" id="PS51980">
    <property type="entry name" value="OCEL"/>
    <property type="match status" value="1"/>
</dbReference>
<sequence>EKLRCEYLHNKLAHIKKLISAYDQQQL</sequence>